<dbReference type="Proteomes" id="UP000322899">
    <property type="component" value="Unassembled WGS sequence"/>
</dbReference>
<organism evidence="10 11">
    <name type="scientific">Cafeteria roenbergensis</name>
    <name type="common">Marine flagellate</name>
    <dbReference type="NCBI Taxonomy" id="33653"/>
    <lineage>
        <taxon>Eukaryota</taxon>
        <taxon>Sar</taxon>
        <taxon>Stramenopiles</taxon>
        <taxon>Bigyra</taxon>
        <taxon>Opalozoa</taxon>
        <taxon>Bicosoecida</taxon>
        <taxon>Cafeteriaceae</taxon>
        <taxon>Cafeteria</taxon>
    </lineage>
</organism>
<dbReference type="GO" id="GO:0006888">
    <property type="term" value="P:endoplasmic reticulum to Golgi vesicle-mediated transport"/>
    <property type="evidence" value="ECO:0007669"/>
    <property type="project" value="InterPro"/>
</dbReference>
<dbReference type="GO" id="GO:0000139">
    <property type="term" value="C:Golgi membrane"/>
    <property type="evidence" value="ECO:0007669"/>
    <property type="project" value="UniProtKB-SubCell"/>
</dbReference>
<evidence type="ECO:0000313" key="8">
    <source>
        <dbReference type="EMBL" id="KAA0156580.1"/>
    </source>
</evidence>
<keyword evidence="3 6" id="KW-0812">Transmembrane</keyword>
<name>A0A5A8EHS6_CAFRO</name>
<evidence type="ECO:0000256" key="5">
    <source>
        <dbReference type="ARBA" id="ARBA00023136"/>
    </source>
</evidence>
<accession>A0A5A8EHS6</accession>
<proteinExistence type="inferred from homology"/>
<keyword evidence="12" id="KW-1185">Reference proteome</keyword>
<dbReference type="PANTHER" id="PTHR21236">
    <property type="entry name" value="GOLGI MEMBRANE PROTEIN YIP1"/>
    <property type="match status" value="1"/>
</dbReference>
<comment type="subcellular location">
    <subcellularLocation>
        <location evidence="6">Golgi apparatus membrane</location>
        <topology evidence="6">Multi-pass membrane protein</topology>
    </subcellularLocation>
    <subcellularLocation>
        <location evidence="1">Membrane</location>
        <topology evidence="1">Multi-pass membrane protein</topology>
    </subcellularLocation>
</comment>
<evidence type="ECO:0000256" key="2">
    <source>
        <dbReference type="ARBA" id="ARBA00010596"/>
    </source>
</evidence>
<dbReference type="OMA" id="IKFYHVL"/>
<evidence type="ECO:0000256" key="6">
    <source>
        <dbReference type="RuleBase" id="RU361264"/>
    </source>
</evidence>
<keyword evidence="5 6" id="KW-0472">Membrane</keyword>
<evidence type="ECO:0000313" key="10">
    <source>
        <dbReference type="EMBL" id="KAA0177503.1"/>
    </source>
</evidence>
<reference evidence="11 12" key="1">
    <citation type="submission" date="2019-07" db="EMBL/GenBank/DDBJ databases">
        <title>Genomes of Cafeteria roenbergensis.</title>
        <authorList>
            <person name="Fischer M.G."/>
            <person name="Hackl T."/>
            <person name="Roman M."/>
        </authorList>
    </citation>
    <scope>NUCLEOTIDE SEQUENCE [LARGE SCALE GENOMIC DNA]</scope>
    <source>
        <strain evidence="8 12">BVI</strain>
        <strain evidence="9 13">Cflag</strain>
        <strain evidence="10 11">E4-10P</strain>
    </source>
</reference>
<feature type="transmembrane region" description="Helical" evidence="6">
    <location>
        <begin position="90"/>
        <end position="113"/>
    </location>
</feature>
<evidence type="ECO:0000256" key="1">
    <source>
        <dbReference type="ARBA" id="ARBA00004141"/>
    </source>
</evidence>
<dbReference type="GO" id="GO:0005802">
    <property type="term" value="C:trans-Golgi network"/>
    <property type="evidence" value="ECO:0007669"/>
    <property type="project" value="TreeGrafter"/>
</dbReference>
<dbReference type="InterPro" id="IPR006977">
    <property type="entry name" value="Yip1_dom"/>
</dbReference>
<dbReference type="AlphaFoldDB" id="A0A5A8EHS6"/>
<dbReference type="EMBL" id="VLTM01000051">
    <property type="protein sequence ID" value="KAA0159652.1"/>
    <property type="molecule type" value="Genomic_DNA"/>
</dbReference>
<dbReference type="Pfam" id="PF04893">
    <property type="entry name" value="Yip1"/>
    <property type="match status" value="1"/>
</dbReference>
<feature type="transmembrane region" description="Helical" evidence="6">
    <location>
        <begin position="119"/>
        <end position="143"/>
    </location>
</feature>
<evidence type="ECO:0000256" key="4">
    <source>
        <dbReference type="ARBA" id="ARBA00022989"/>
    </source>
</evidence>
<feature type="transmembrane region" description="Helical" evidence="6">
    <location>
        <begin position="65"/>
        <end position="83"/>
    </location>
</feature>
<comment type="similarity">
    <text evidence="2 6">Belongs to the YIP1 family.</text>
</comment>
<evidence type="ECO:0000259" key="7">
    <source>
        <dbReference type="Pfam" id="PF04893"/>
    </source>
</evidence>
<dbReference type="EMBL" id="VLTN01000003">
    <property type="protein sequence ID" value="KAA0156580.1"/>
    <property type="molecule type" value="Genomic_DNA"/>
</dbReference>
<dbReference type="InterPro" id="IPR045231">
    <property type="entry name" value="Yip1/4-like"/>
</dbReference>
<dbReference type="Proteomes" id="UP000325113">
    <property type="component" value="Unassembled WGS sequence"/>
</dbReference>
<dbReference type="OrthoDB" id="411251at2759"/>
<dbReference type="EMBL" id="VLTO01000004">
    <property type="protein sequence ID" value="KAA0177503.1"/>
    <property type="molecule type" value="Genomic_DNA"/>
</dbReference>
<evidence type="ECO:0000313" key="13">
    <source>
        <dbReference type="Proteomes" id="UP000325113"/>
    </source>
</evidence>
<evidence type="ECO:0000256" key="3">
    <source>
        <dbReference type="ARBA" id="ARBA00022692"/>
    </source>
</evidence>
<gene>
    <name evidence="10" type="ORF">FNF27_01280</name>
    <name evidence="8" type="ORF">FNF29_00691</name>
    <name evidence="9" type="ORF">FNF31_04728</name>
</gene>
<evidence type="ECO:0000313" key="9">
    <source>
        <dbReference type="EMBL" id="KAA0159652.1"/>
    </source>
</evidence>
<dbReference type="PANTHER" id="PTHR21236:SF1">
    <property type="entry name" value="PROTEIN YIPF6"/>
    <property type="match status" value="1"/>
</dbReference>
<sequence>MAATSGARSPAAVGGSPPQEIQELDETVVATVLRDLRNVAGKLRLVLLPTGSPEQTLKELRNWDLWGPLLLCLVLSLSLSFGAPAGQVSLVFSGVFVLMWAGAAVVTLNAQLLGGSVSFFQSVCVLGYCLFPLVIAAVAGLLIRNGVVRSVLVVAGWVWATRASVVFMQSLLPPSKRALAIYPVGLFYLVWAWMVYVE</sequence>
<evidence type="ECO:0000313" key="11">
    <source>
        <dbReference type="Proteomes" id="UP000322899"/>
    </source>
</evidence>
<keyword evidence="4 6" id="KW-1133">Transmembrane helix</keyword>
<feature type="domain" description="Yip1" evidence="7">
    <location>
        <begin position="52"/>
        <end position="194"/>
    </location>
</feature>
<comment type="caution">
    <text evidence="10">The sequence shown here is derived from an EMBL/GenBank/DDBJ whole genome shotgun (WGS) entry which is preliminary data.</text>
</comment>
<protein>
    <recommendedName>
        <fullName evidence="6">Protein YIPF</fullName>
    </recommendedName>
</protein>
<evidence type="ECO:0000313" key="12">
    <source>
        <dbReference type="Proteomes" id="UP000323011"/>
    </source>
</evidence>
<dbReference type="Proteomes" id="UP000323011">
    <property type="component" value="Unassembled WGS sequence"/>
</dbReference>
<feature type="transmembrane region" description="Helical" evidence="6">
    <location>
        <begin position="150"/>
        <end position="172"/>
    </location>
</feature>
<feature type="transmembrane region" description="Helical" evidence="6">
    <location>
        <begin position="178"/>
        <end position="197"/>
    </location>
</feature>